<sequence>MRVVAGRTISENIILEQRDIAVKNAIATAVNAVAELDLKL</sequence>
<keyword evidence="2" id="KW-1185">Reference proteome</keyword>
<organism evidence="1 2">
    <name type="scientific">Nostoc cf. commune SO-36</name>
    <dbReference type="NCBI Taxonomy" id="449208"/>
    <lineage>
        <taxon>Bacteria</taxon>
        <taxon>Bacillati</taxon>
        <taxon>Cyanobacteriota</taxon>
        <taxon>Cyanophyceae</taxon>
        <taxon>Nostocales</taxon>
        <taxon>Nostocaceae</taxon>
        <taxon>Nostoc</taxon>
    </lineage>
</organism>
<accession>A0ABN6PYX3</accession>
<proteinExistence type="predicted"/>
<evidence type="ECO:0000313" key="2">
    <source>
        <dbReference type="Proteomes" id="UP001055453"/>
    </source>
</evidence>
<name>A0ABN6PYX3_NOSCO</name>
<dbReference type="Proteomes" id="UP001055453">
    <property type="component" value="Chromosome"/>
</dbReference>
<reference evidence="1" key="1">
    <citation type="submission" date="2022-04" db="EMBL/GenBank/DDBJ databases">
        <title>Complete genome sequence of a cyanobacterium, Nostoc sp. SO-36, isolated in Antarctica.</title>
        <authorList>
            <person name="Kanesaki Y."/>
            <person name="Effendi D."/>
            <person name="Sakamoto T."/>
            <person name="Ohtani S."/>
            <person name="Awai K."/>
        </authorList>
    </citation>
    <scope>NUCLEOTIDE SEQUENCE</scope>
    <source>
        <strain evidence="1">SO-36</strain>
    </source>
</reference>
<gene>
    <name evidence="1" type="ORF">ANSO36C_10770</name>
</gene>
<evidence type="ECO:0000313" key="1">
    <source>
        <dbReference type="EMBL" id="BDI15275.1"/>
    </source>
</evidence>
<dbReference type="EMBL" id="AP025732">
    <property type="protein sequence ID" value="BDI15275.1"/>
    <property type="molecule type" value="Genomic_DNA"/>
</dbReference>
<protein>
    <submittedName>
        <fullName evidence="1">Uncharacterized protein</fullName>
    </submittedName>
</protein>